<gene>
    <name evidence="1" type="ORF">RIF29_38053</name>
</gene>
<dbReference type="AlphaFoldDB" id="A0AAN9DZF5"/>
<comment type="caution">
    <text evidence="1">The sequence shown here is derived from an EMBL/GenBank/DDBJ whole genome shotgun (WGS) entry which is preliminary data.</text>
</comment>
<name>A0AAN9DZF5_CROPI</name>
<keyword evidence="2" id="KW-1185">Reference proteome</keyword>
<sequence length="80" mass="9002">MTETPLPYGVGSPPLPIVYANKQIILHLGTQTRDTERANEPLVSLVEKPGKPGRHGIFIVWKKIHPLSLFAFQSSRFRSH</sequence>
<reference evidence="1 2" key="1">
    <citation type="submission" date="2024-01" db="EMBL/GenBank/DDBJ databases">
        <title>The genomes of 5 underutilized Papilionoideae crops provide insights into root nodulation and disease resistanc.</title>
        <authorList>
            <person name="Yuan L."/>
        </authorList>
    </citation>
    <scope>NUCLEOTIDE SEQUENCE [LARGE SCALE GENOMIC DNA]</scope>
    <source>
        <strain evidence="1">ZHUSHIDOU_FW_LH</strain>
        <tissue evidence="1">Leaf</tissue>
    </source>
</reference>
<proteinExistence type="predicted"/>
<dbReference type="EMBL" id="JAYWIO010000008">
    <property type="protein sequence ID" value="KAK7243261.1"/>
    <property type="molecule type" value="Genomic_DNA"/>
</dbReference>
<accession>A0AAN9DZF5</accession>
<evidence type="ECO:0000313" key="1">
    <source>
        <dbReference type="EMBL" id="KAK7243261.1"/>
    </source>
</evidence>
<protein>
    <submittedName>
        <fullName evidence="1">Uncharacterized protein</fullName>
    </submittedName>
</protein>
<organism evidence="1 2">
    <name type="scientific">Crotalaria pallida</name>
    <name type="common">Smooth rattlebox</name>
    <name type="synonym">Crotalaria striata</name>
    <dbReference type="NCBI Taxonomy" id="3830"/>
    <lineage>
        <taxon>Eukaryota</taxon>
        <taxon>Viridiplantae</taxon>
        <taxon>Streptophyta</taxon>
        <taxon>Embryophyta</taxon>
        <taxon>Tracheophyta</taxon>
        <taxon>Spermatophyta</taxon>
        <taxon>Magnoliopsida</taxon>
        <taxon>eudicotyledons</taxon>
        <taxon>Gunneridae</taxon>
        <taxon>Pentapetalae</taxon>
        <taxon>rosids</taxon>
        <taxon>fabids</taxon>
        <taxon>Fabales</taxon>
        <taxon>Fabaceae</taxon>
        <taxon>Papilionoideae</taxon>
        <taxon>50 kb inversion clade</taxon>
        <taxon>genistoids sensu lato</taxon>
        <taxon>core genistoids</taxon>
        <taxon>Crotalarieae</taxon>
        <taxon>Crotalaria</taxon>
    </lineage>
</organism>
<evidence type="ECO:0000313" key="2">
    <source>
        <dbReference type="Proteomes" id="UP001372338"/>
    </source>
</evidence>
<dbReference type="Proteomes" id="UP001372338">
    <property type="component" value="Unassembled WGS sequence"/>
</dbReference>